<gene>
    <name evidence="18" type="ORF">TRICI_001369</name>
</gene>
<evidence type="ECO:0000256" key="8">
    <source>
        <dbReference type="ARBA" id="ARBA00022777"/>
    </source>
</evidence>
<keyword evidence="14" id="KW-0752">Steroid biosynthesis</keyword>
<dbReference type="PANTHER" id="PTHR43290">
    <property type="entry name" value="MEVALONATE KINASE"/>
    <property type="match status" value="1"/>
</dbReference>
<evidence type="ECO:0000256" key="13">
    <source>
        <dbReference type="ARBA" id="ARBA00029438"/>
    </source>
</evidence>
<sequence length="397" mass="42121">MTVEGKETSYVVSAPGKVILFGEHSVVYGQPAIAAAVSLRTYLLVTEPRVEGYVTLDLPDTGMSKSWRISELPFVADGDVAREAGRLDHGLVERLEPLLSDLENTYQHSASLAFLYLYCSMCTAHTPAHTYGARSVLPIGAGLGSSASYTVCVAGALLKAAGLAGRADAADLINSWSFMGETCVHGNPSGIDNAVATRGGAVYFQREPKVAASFAFPPLKLILTNTAIPRRTSDLVAGVGKLKDRLPAISQPLLDAMGEVAKEAYEILKTDNDDVGQRLGELARINHGLLVALGVSHPVLEQVKCAADAVALGHTKLTGAGGGGCAITIVDDESKLTDELLASFSKAVPEPCEVFETVLGAQGVGYTVLDRQLDMPEFLKLSGSKEYDALGEWHYWK</sequence>
<keyword evidence="9 14" id="KW-0067">ATP-binding</keyword>
<dbReference type="InterPro" id="IPR013750">
    <property type="entry name" value="GHMP_kinase_C_dom"/>
</dbReference>
<dbReference type="InterPro" id="IPR006205">
    <property type="entry name" value="Mev_gal_kin"/>
</dbReference>
<dbReference type="GO" id="GO:0006696">
    <property type="term" value="P:ergosterol biosynthetic process"/>
    <property type="evidence" value="ECO:0007669"/>
    <property type="project" value="TreeGrafter"/>
</dbReference>
<feature type="domain" description="GHMP kinase N-terminal" evidence="15">
    <location>
        <begin position="134"/>
        <end position="197"/>
    </location>
</feature>
<dbReference type="GO" id="GO:0019287">
    <property type="term" value="P:isopentenyl diphosphate biosynthetic process, mevalonate pathway"/>
    <property type="evidence" value="ECO:0007669"/>
    <property type="project" value="UniProtKB-UniPathway"/>
</dbReference>
<keyword evidence="7 14" id="KW-0547">Nucleotide-binding</keyword>
<dbReference type="InterPro" id="IPR020568">
    <property type="entry name" value="Ribosomal_Su5_D2-typ_SF"/>
</dbReference>
<evidence type="ECO:0000256" key="2">
    <source>
        <dbReference type="ARBA" id="ARBA00006495"/>
    </source>
</evidence>
<evidence type="ECO:0000256" key="12">
    <source>
        <dbReference type="ARBA" id="ARBA00029310"/>
    </source>
</evidence>
<dbReference type="AlphaFoldDB" id="A0A642VB19"/>
<keyword evidence="5 14" id="KW-0444">Lipid biosynthesis</keyword>
<comment type="pathway">
    <text evidence="13 14">Isoprenoid biosynthesis; isopentenyl diphosphate biosynthesis via mevalonate pathway; isopentenyl diphosphate from (R)-mevalonate: step 1/3.</text>
</comment>
<feature type="domain" description="Galactokinase N-terminal" evidence="17">
    <location>
        <begin position="5"/>
        <end position="45"/>
    </location>
</feature>
<protein>
    <recommendedName>
        <fullName evidence="3 14">Mevalonate kinase</fullName>
        <shortName evidence="14">MK</shortName>
        <ecNumber evidence="3 14">2.7.1.36</ecNumber>
    </recommendedName>
</protein>
<dbReference type="VEuPathDB" id="FungiDB:TRICI_001369"/>
<keyword evidence="6 14" id="KW-0808">Transferase</keyword>
<comment type="subcellular location">
    <subcellularLocation>
        <location evidence="1 14">Cytoplasm</location>
    </subcellularLocation>
</comment>
<dbReference type="GO" id="GO:0005524">
    <property type="term" value="F:ATP binding"/>
    <property type="evidence" value="ECO:0007669"/>
    <property type="project" value="UniProtKB-KW"/>
</dbReference>
<dbReference type="InterPro" id="IPR006204">
    <property type="entry name" value="GHMP_kinase_N_dom"/>
</dbReference>
<dbReference type="Proteomes" id="UP000761534">
    <property type="component" value="Unassembled WGS sequence"/>
</dbReference>
<dbReference type="PANTHER" id="PTHR43290:SF2">
    <property type="entry name" value="MEVALONATE KINASE"/>
    <property type="match status" value="1"/>
</dbReference>
<keyword evidence="14" id="KW-0756">Sterol biosynthesis</keyword>
<dbReference type="UniPathway" id="UPA00057">
    <property type="reaction ID" value="UER00098"/>
</dbReference>
<dbReference type="PRINTS" id="PR00959">
    <property type="entry name" value="MEVGALKINASE"/>
</dbReference>
<reference evidence="18" key="1">
    <citation type="journal article" date="2019" name="G3 (Bethesda)">
        <title>Genome Assemblies of Two Rare Opportunistic Yeast Pathogens: Diutina rugosa (syn. Candida rugosa) and Trichomonascus ciferrii (syn. Candida ciferrii).</title>
        <authorList>
            <person name="Mixao V."/>
            <person name="Saus E."/>
            <person name="Hansen A.P."/>
            <person name="Lass-Florl C."/>
            <person name="Gabaldon T."/>
        </authorList>
    </citation>
    <scope>NUCLEOTIDE SEQUENCE</scope>
    <source>
        <strain evidence="18">CBS 4856</strain>
    </source>
</reference>
<evidence type="ECO:0000256" key="7">
    <source>
        <dbReference type="ARBA" id="ARBA00022741"/>
    </source>
</evidence>
<keyword evidence="4 14" id="KW-0963">Cytoplasm</keyword>
<name>A0A642VB19_9ASCO</name>
<dbReference type="EMBL" id="SWFS01000097">
    <property type="protein sequence ID" value="KAA8916506.1"/>
    <property type="molecule type" value="Genomic_DNA"/>
</dbReference>
<evidence type="ECO:0000256" key="14">
    <source>
        <dbReference type="RuleBase" id="RU363087"/>
    </source>
</evidence>
<organism evidence="18 19">
    <name type="scientific">Trichomonascus ciferrii</name>
    <dbReference type="NCBI Taxonomy" id="44093"/>
    <lineage>
        <taxon>Eukaryota</taxon>
        <taxon>Fungi</taxon>
        <taxon>Dikarya</taxon>
        <taxon>Ascomycota</taxon>
        <taxon>Saccharomycotina</taxon>
        <taxon>Dipodascomycetes</taxon>
        <taxon>Dipodascales</taxon>
        <taxon>Trichomonascaceae</taxon>
        <taxon>Trichomonascus</taxon>
        <taxon>Trichomonascus ciferrii complex</taxon>
    </lineage>
</organism>
<evidence type="ECO:0000259" key="17">
    <source>
        <dbReference type="Pfam" id="PF10509"/>
    </source>
</evidence>
<keyword evidence="19" id="KW-1185">Reference proteome</keyword>
<accession>A0A642VB19</accession>
<dbReference type="GO" id="GO:0005975">
    <property type="term" value="P:carbohydrate metabolic process"/>
    <property type="evidence" value="ECO:0007669"/>
    <property type="project" value="UniProtKB-ARBA"/>
</dbReference>
<dbReference type="InterPro" id="IPR036554">
    <property type="entry name" value="GHMP_kinase_C_sf"/>
</dbReference>
<dbReference type="InterPro" id="IPR014721">
    <property type="entry name" value="Ribsml_uS5_D2-typ_fold_subgr"/>
</dbReference>
<evidence type="ECO:0000256" key="10">
    <source>
        <dbReference type="ARBA" id="ARBA00022842"/>
    </source>
</evidence>
<dbReference type="InterPro" id="IPR019539">
    <property type="entry name" value="GalKase_N"/>
</dbReference>
<dbReference type="GO" id="GO:0004496">
    <property type="term" value="F:mevalonate kinase activity"/>
    <property type="evidence" value="ECO:0007669"/>
    <property type="project" value="UniProtKB-EC"/>
</dbReference>
<dbReference type="Pfam" id="PF08544">
    <property type="entry name" value="GHMP_kinases_C"/>
    <property type="match status" value="1"/>
</dbReference>
<dbReference type="Gene3D" id="3.30.230.10">
    <property type="match status" value="1"/>
</dbReference>
<proteinExistence type="inferred from homology"/>
<evidence type="ECO:0000256" key="5">
    <source>
        <dbReference type="ARBA" id="ARBA00022516"/>
    </source>
</evidence>
<comment type="caution">
    <text evidence="18">The sequence shown here is derived from an EMBL/GenBank/DDBJ whole genome shotgun (WGS) entry which is preliminary data.</text>
</comment>
<evidence type="ECO:0000256" key="1">
    <source>
        <dbReference type="ARBA" id="ARBA00004496"/>
    </source>
</evidence>
<comment type="catalytic activity">
    <reaction evidence="12">
        <text>(R)-mevalonate + ATP = (R)-5-phosphomevalonate + ADP + H(+)</text>
        <dbReference type="Rhea" id="RHEA:17065"/>
        <dbReference type="ChEBI" id="CHEBI:15378"/>
        <dbReference type="ChEBI" id="CHEBI:30616"/>
        <dbReference type="ChEBI" id="CHEBI:36464"/>
        <dbReference type="ChEBI" id="CHEBI:58146"/>
        <dbReference type="ChEBI" id="CHEBI:456216"/>
        <dbReference type="EC" id="2.7.1.36"/>
    </reaction>
    <physiologicalReaction direction="left-to-right" evidence="12">
        <dbReference type="Rhea" id="RHEA:17066"/>
    </physiologicalReaction>
</comment>
<dbReference type="PROSITE" id="PS00627">
    <property type="entry name" value="GHMP_KINASES_ATP"/>
    <property type="match status" value="1"/>
</dbReference>
<dbReference type="InterPro" id="IPR006203">
    <property type="entry name" value="GHMP_knse_ATP-bd_CS"/>
</dbReference>
<keyword evidence="11 14" id="KW-0443">Lipid metabolism</keyword>
<dbReference type="SUPFAM" id="SSF54211">
    <property type="entry name" value="Ribosomal protein S5 domain 2-like"/>
    <property type="match status" value="1"/>
</dbReference>
<comment type="function">
    <text evidence="14">Mevalonate kinase; part of the second module of ergosterol biosynthesis pathway that includes the middle steps of the pathway. The second module is carried out in the vacuole and involves the formation of farnesyl diphosphate, which is also an important intermediate in the biosynthesis of ubiquinone, dolichol, heme and prenylated proteins.</text>
</comment>
<comment type="similarity">
    <text evidence="2 14">Belongs to the GHMP kinase family. Mevalonate kinase subfamily.</text>
</comment>
<dbReference type="Gene3D" id="3.30.70.890">
    <property type="entry name" value="GHMP kinase, C-terminal domain"/>
    <property type="match status" value="1"/>
</dbReference>
<evidence type="ECO:0000256" key="11">
    <source>
        <dbReference type="ARBA" id="ARBA00023098"/>
    </source>
</evidence>
<evidence type="ECO:0000256" key="9">
    <source>
        <dbReference type="ARBA" id="ARBA00022840"/>
    </source>
</evidence>
<evidence type="ECO:0000259" key="15">
    <source>
        <dbReference type="Pfam" id="PF00288"/>
    </source>
</evidence>
<keyword evidence="14" id="KW-1207">Sterol metabolism</keyword>
<dbReference type="Pfam" id="PF10509">
    <property type="entry name" value="GalKase_gal_bdg"/>
    <property type="match status" value="1"/>
</dbReference>
<dbReference type="Pfam" id="PF00288">
    <property type="entry name" value="GHMP_kinases_N"/>
    <property type="match status" value="1"/>
</dbReference>
<evidence type="ECO:0000256" key="3">
    <source>
        <dbReference type="ARBA" id="ARBA00012103"/>
    </source>
</evidence>
<evidence type="ECO:0000256" key="6">
    <source>
        <dbReference type="ARBA" id="ARBA00022679"/>
    </source>
</evidence>
<evidence type="ECO:0000259" key="16">
    <source>
        <dbReference type="Pfam" id="PF08544"/>
    </source>
</evidence>
<dbReference type="GO" id="GO:0005829">
    <property type="term" value="C:cytosol"/>
    <property type="evidence" value="ECO:0007669"/>
    <property type="project" value="TreeGrafter"/>
</dbReference>
<keyword evidence="8 14" id="KW-0418">Kinase</keyword>
<evidence type="ECO:0000256" key="4">
    <source>
        <dbReference type="ARBA" id="ARBA00022490"/>
    </source>
</evidence>
<dbReference type="NCBIfam" id="TIGR00549">
    <property type="entry name" value="mevalon_kin"/>
    <property type="match status" value="1"/>
</dbReference>
<feature type="domain" description="GHMP kinase C-terminal" evidence="16">
    <location>
        <begin position="277"/>
        <end position="335"/>
    </location>
</feature>
<keyword evidence="14" id="KW-0753">Steroid metabolism</keyword>
<keyword evidence="10" id="KW-0460">Magnesium</keyword>
<dbReference type="EC" id="2.7.1.36" evidence="3 14"/>
<evidence type="ECO:0000313" key="19">
    <source>
        <dbReference type="Proteomes" id="UP000761534"/>
    </source>
</evidence>
<dbReference type="SUPFAM" id="SSF55060">
    <property type="entry name" value="GHMP Kinase, C-terminal domain"/>
    <property type="match status" value="1"/>
</dbReference>
<evidence type="ECO:0000313" key="18">
    <source>
        <dbReference type="EMBL" id="KAA8916506.1"/>
    </source>
</evidence>
<dbReference type="OrthoDB" id="1652964at2759"/>